<name>A0A563VS21_9CYAN</name>
<evidence type="ECO:0000313" key="2">
    <source>
        <dbReference type="Proteomes" id="UP000320055"/>
    </source>
</evidence>
<organism evidence="1 2">
    <name type="scientific">Hyella patelloides LEGE 07179</name>
    <dbReference type="NCBI Taxonomy" id="945734"/>
    <lineage>
        <taxon>Bacteria</taxon>
        <taxon>Bacillati</taxon>
        <taxon>Cyanobacteriota</taxon>
        <taxon>Cyanophyceae</taxon>
        <taxon>Pleurocapsales</taxon>
        <taxon>Hyellaceae</taxon>
        <taxon>Hyella</taxon>
    </lineage>
</organism>
<dbReference type="SUPFAM" id="SSF63825">
    <property type="entry name" value="YWTD domain"/>
    <property type="match status" value="1"/>
</dbReference>
<dbReference type="Proteomes" id="UP000320055">
    <property type="component" value="Unassembled WGS sequence"/>
</dbReference>
<reference evidence="1 2" key="1">
    <citation type="submission" date="2019-01" db="EMBL/GenBank/DDBJ databases">
        <authorList>
            <person name="Brito A."/>
        </authorList>
    </citation>
    <scope>NUCLEOTIDE SEQUENCE [LARGE SCALE GENOMIC DNA]</scope>
    <source>
        <strain evidence="1">1</strain>
    </source>
</reference>
<dbReference type="PROSITE" id="PS51318">
    <property type="entry name" value="TAT"/>
    <property type="match status" value="1"/>
</dbReference>
<dbReference type="InterPro" id="IPR008557">
    <property type="entry name" value="PhoX"/>
</dbReference>
<evidence type="ECO:0000313" key="1">
    <source>
        <dbReference type="EMBL" id="VEP14254.1"/>
    </source>
</evidence>
<protein>
    <submittedName>
        <fullName evidence="1">Putative phosphatase</fullName>
    </submittedName>
</protein>
<gene>
    <name evidence="1" type="ORF">H1P_2500007</name>
</gene>
<dbReference type="PROSITE" id="PS51257">
    <property type="entry name" value="PROKAR_LIPOPROTEIN"/>
    <property type="match status" value="1"/>
</dbReference>
<dbReference type="PANTHER" id="PTHR35399:SF4">
    <property type="entry name" value="MEMBRANE PROTEIN"/>
    <property type="match status" value="1"/>
</dbReference>
<proteinExistence type="predicted"/>
<keyword evidence="2" id="KW-1185">Reference proteome</keyword>
<dbReference type="InterPro" id="IPR006311">
    <property type="entry name" value="TAT_signal"/>
</dbReference>
<dbReference type="Pfam" id="PF05787">
    <property type="entry name" value="PhoX"/>
    <property type="match status" value="2"/>
</dbReference>
<dbReference type="PANTHER" id="PTHR35399">
    <property type="entry name" value="SLR8030 PROTEIN"/>
    <property type="match status" value="1"/>
</dbReference>
<dbReference type="AlphaFoldDB" id="A0A563VS21"/>
<accession>A0A563VS21</accession>
<dbReference type="EMBL" id="CAACVJ010000169">
    <property type="protein sequence ID" value="VEP14254.1"/>
    <property type="molecule type" value="Genomic_DNA"/>
</dbReference>
<sequence length="440" mass="48127">MIVDLSRRNFLGLMGVGVTGTILASCLKKAYSVSTEASSLIVSKFGALKPDPKGILDLPAGLQYKILSVAGETMDDGLLVPNHHDGMGAFAGENGTTILVRNHELSPIQIPNNLAAEIPQYDPLCPGCTTTLIIDRDRNLQQHYLSLAGTNRNCSGGVTTWNSWISCEEEIATPYAPPGYSLEEVLPYWGKVSKKHGYNFEVPVKGKIAQPKPLKAMGRFRHEAIAIDPKTGYIYQTEDRNNSCFYRFRPQEAGNLSAGGILEAMVIKEMPTVDTGLNFPLNEAQSIDWVKIEDVDPEHDSLRYEAQAKGGAIFRRGEGMCYADGEFYFTCTNGGQAGVGQIFRYNPTQETVELFLESPGIETLDYPDNLTLAPFGDLIVCEDGRGEQRLIGVTPEGESYQFARNALNNSEFAGVCFAPDGKTMFVNIYSPGMTLAIYGL</sequence>